<dbReference type="InterPro" id="IPR032823">
    <property type="entry name" value="BCA_ABC_TP_C"/>
</dbReference>
<dbReference type="PROSITE" id="PS50893">
    <property type="entry name" value="ABC_TRANSPORTER_2"/>
    <property type="match status" value="1"/>
</dbReference>
<keyword evidence="3" id="KW-0547">Nucleotide-binding</keyword>
<comment type="caution">
    <text evidence="7">The sequence shown here is derived from an EMBL/GenBank/DDBJ whole genome shotgun (WGS) entry which is preliminary data.</text>
</comment>
<dbReference type="InterPro" id="IPR027417">
    <property type="entry name" value="P-loop_NTPase"/>
</dbReference>
<evidence type="ECO:0000256" key="5">
    <source>
        <dbReference type="ARBA" id="ARBA00022970"/>
    </source>
</evidence>
<evidence type="ECO:0000256" key="1">
    <source>
        <dbReference type="ARBA" id="ARBA00005417"/>
    </source>
</evidence>
<gene>
    <name evidence="7" type="ORF">ACFQVD_14000</name>
</gene>
<evidence type="ECO:0000313" key="8">
    <source>
        <dbReference type="Proteomes" id="UP001596514"/>
    </source>
</evidence>
<dbReference type="InterPro" id="IPR003593">
    <property type="entry name" value="AAA+_ATPase"/>
</dbReference>
<dbReference type="InterPro" id="IPR052156">
    <property type="entry name" value="BCAA_Transport_ATP-bd_LivF"/>
</dbReference>
<dbReference type="SMART" id="SM00382">
    <property type="entry name" value="AAA"/>
    <property type="match status" value="1"/>
</dbReference>
<protein>
    <submittedName>
        <fullName evidence="7">ABC transporter ATP-binding protein</fullName>
    </submittedName>
</protein>
<evidence type="ECO:0000256" key="3">
    <source>
        <dbReference type="ARBA" id="ARBA00022741"/>
    </source>
</evidence>
<dbReference type="Proteomes" id="UP001596514">
    <property type="component" value="Unassembled WGS sequence"/>
</dbReference>
<reference evidence="8" key="1">
    <citation type="journal article" date="2019" name="Int. J. Syst. Evol. Microbiol.">
        <title>The Global Catalogue of Microorganisms (GCM) 10K type strain sequencing project: providing services to taxonomists for standard genome sequencing and annotation.</title>
        <authorList>
            <consortium name="The Broad Institute Genomics Platform"/>
            <consortium name="The Broad Institute Genome Sequencing Center for Infectious Disease"/>
            <person name="Wu L."/>
            <person name="Ma J."/>
        </authorList>
    </citation>
    <scope>NUCLEOTIDE SEQUENCE [LARGE SCALE GENOMIC DNA]</scope>
    <source>
        <strain evidence="8">JCM 10083</strain>
    </source>
</reference>
<organism evidence="7 8">
    <name type="scientific">Streptosporangium amethystogenes subsp. fukuiense</name>
    <dbReference type="NCBI Taxonomy" id="698418"/>
    <lineage>
        <taxon>Bacteria</taxon>
        <taxon>Bacillati</taxon>
        <taxon>Actinomycetota</taxon>
        <taxon>Actinomycetes</taxon>
        <taxon>Streptosporangiales</taxon>
        <taxon>Streptosporangiaceae</taxon>
        <taxon>Streptosporangium</taxon>
    </lineage>
</organism>
<keyword evidence="4 7" id="KW-0067">ATP-binding</keyword>
<evidence type="ECO:0000256" key="4">
    <source>
        <dbReference type="ARBA" id="ARBA00022840"/>
    </source>
</evidence>
<feature type="domain" description="ABC transporter" evidence="6">
    <location>
        <begin position="2"/>
        <end position="234"/>
    </location>
</feature>
<accession>A0ABW2SZC5</accession>
<dbReference type="InterPro" id="IPR017871">
    <property type="entry name" value="ABC_transporter-like_CS"/>
</dbReference>
<evidence type="ECO:0000313" key="7">
    <source>
        <dbReference type="EMBL" id="MFC7601211.1"/>
    </source>
</evidence>
<name>A0ABW2SZC5_9ACTN</name>
<keyword evidence="8" id="KW-1185">Reference proteome</keyword>
<evidence type="ECO:0000256" key="2">
    <source>
        <dbReference type="ARBA" id="ARBA00022448"/>
    </source>
</evidence>
<dbReference type="PANTHER" id="PTHR43820">
    <property type="entry name" value="HIGH-AFFINITY BRANCHED-CHAIN AMINO ACID TRANSPORT ATP-BINDING PROTEIN LIVF"/>
    <property type="match status" value="1"/>
</dbReference>
<dbReference type="PROSITE" id="PS00211">
    <property type="entry name" value="ABC_TRANSPORTER_1"/>
    <property type="match status" value="1"/>
</dbReference>
<proteinExistence type="inferred from homology"/>
<dbReference type="PANTHER" id="PTHR43820:SF4">
    <property type="entry name" value="HIGH-AFFINITY BRANCHED-CHAIN AMINO ACID TRANSPORT ATP-BINDING PROTEIN LIVF"/>
    <property type="match status" value="1"/>
</dbReference>
<dbReference type="Pfam" id="PF12399">
    <property type="entry name" value="BCA_ABC_TP_C"/>
    <property type="match status" value="1"/>
</dbReference>
<keyword evidence="5" id="KW-0029">Amino-acid transport</keyword>
<comment type="similarity">
    <text evidence="1">Belongs to the ABC transporter superfamily.</text>
</comment>
<dbReference type="Gene3D" id="3.40.50.300">
    <property type="entry name" value="P-loop containing nucleotide triphosphate hydrolases"/>
    <property type="match status" value="1"/>
</dbReference>
<dbReference type="SUPFAM" id="SSF52540">
    <property type="entry name" value="P-loop containing nucleoside triphosphate hydrolases"/>
    <property type="match status" value="1"/>
</dbReference>
<dbReference type="EMBL" id="JBHTEE010000001">
    <property type="protein sequence ID" value="MFC7601211.1"/>
    <property type="molecule type" value="Genomic_DNA"/>
</dbReference>
<dbReference type="Pfam" id="PF00005">
    <property type="entry name" value="ABC_tran"/>
    <property type="match status" value="1"/>
</dbReference>
<keyword evidence="2" id="KW-0813">Transport</keyword>
<sequence>MLDIDGLDVHYGGVHALRGLSLGVAEGEIVALLGNNGAGKTTTLAAVSGLLRPSGGRVLFDGHEITGRKPHRITARGLVHVPEGRRIFSTLSVHENLQLGGYLVRDQAEIRRRIEHVYELLPRLAERRAQQGGTLSGGEQQMLAIGRALVTGPRLLLLDEPSMGLAPLVVASVMKLIAGINAEGTSVLLVEQNAVAALGIAHRGYVIENGERVLDGPAAELRRDPRVVEAYLGGAEEGGSAAGAVPS</sequence>
<evidence type="ECO:0000259" key="6">
    <source>
        <dbReference type="PROSITE" id="PS50893"/>
    </source>
</evidence>
<dbReference type="InterPro" id="IPR003439">
    <property type="entry name" value="ABC_transporter-like_ATP-bd"/>
</dbReference>
<dbReference type="RefSeq" id="WP_343981613.1">
    <property type="nucleotide sequence ID" value="NZ_BAAAGK010000231.1"/>
</dbReference>
<dbReference type="GO" id="GO:0005524">
    <property type="term" value="F:ATP binding"/>
    <property type="evidence" value="ECO:0007669"/>
    <property type="project" value="UniProtKB-KW"/>
</dbReference>
<dbReference type="CDD" id="cd03224">
    <property type="entry name" value="ABC_TM1139_LivF_branched"/>
    <property type="match status" value="1"/>
</dbReference>